<dbReference type="PROSITE" id="PS51035">
    <property type="entry name" value="BAG"/>
    <property type="match status" value="1"/>
</dbReference>
<evidence type="ECO:0000259" key="3">
    <source>
        <dbReference type="PROSITE" id="PS51035"/>
    </source>
</evidence>
<sequence>MDFPLFRSLGAKPSVNNFYGPTPARGFPVHRPEPMKTTTAAAARTPRVVQIPVHFVGPDSDRSLSALKIQKVFRGFIVRKSMKKIMAIKKEVDEIEARVSRREEVELIKEEEKERLKVNEMLMALLFKLDSIPGVDSGVRDCRRTVIKKAIALQEKLDSISSSAAEDQVVEIEGLSEAGNSAGGDTSEDLIQNSDTADADFEDGSGRVSAEERNNGGEVEGVFDDKEVLTEAKPEESGPHNCEKEDVVEGVVDDKEMLIEVKPEESGPQNCEKEDVVEGVVDNNEMLIELKPEDSGPQNCEKEDVVGGVVDNKEMLIEVKAEESGPKNCEKEDVVEGGSDMDAQEENCVEDGEKQEKMGVDWGACVENVMLKNDNEVPVDSLMEDNGEVMCEKTPALSDCVEEASQMEDGVVGEEGKNDVLHIMGGEGRGVGGDDNNRDRELLERMMEENKKMMKLTDQLYERNEVQTRMLNCLSHRLEQLEKAFVCDKIKRKKKRHSPQV</sequence>
<feature type="compositionally biased region" description="Basic and acidic residues" evidence="2">
    <location>
        <begin position="322"/>
        <end position="334"/>
    </location>
</feature>
<reference evidence="4 5" key="1">
    <citation type="submission" date="2024-11" db="EMBL/GenBank/DDBJ databases">
        <title>A near-complete genome assembly of Cinchona calisaya.</title>
        <authorList>
            <person name="Lian D.C."/>
            <person name="Zhao X.W."/>
            <person name="Wei L."/>
        </authorList>
    </citation>
    <scope>NUCLEOTIDE SEQUENCE [LARGE SCALE GENOMIC DNA]</scope>
    <source>
        <tissue evidence="4">Nenye</tissue>
    </source>
</reference>
<dbReference type="AlphaFoldDB" id="A0ABD2YVX7"/>
<feature type="region of interest" description="Disordered" evidence="2">
    <location>
        <begin position="322"/>
        <end position="343"/>
    </location>
</feature>
<dbReference type="InterPro" id="IPR036533">
    <property type="entry name" value="BAG_dom_sf"/>
</dbReference>
<keyword evidence="1" id="KW-0143">Chaperone</keyword>
<dbReference type="CDD" id="cd23767">
    <property type="entry name" value="IQCD"/>
    <property type="match status" value="1"/>
</dbReference>
<evidence type="ECO:0000256" key="2">
    <source>
        <dbReference type="SAM" id="MobiDB-lite"/>
    </source>
</evidence>
<dbReference type="FunFam" id="1.20.58.120:FF:000010">
    <property type="entry name" value="BAG family molecular chaperone regulator 6"/>
    <property type="match status" value="1"/>
</dbReference>
<dbReference type="SMART" id="SM00264">
    <property type="entry name" value="BAG"/>
    <property type="match status" value="1"/>
</dbReference>
<feature type="region of interest" description="Disordered" evidence="2">
    <location>
        <begin position="196"/>
        <end position="226"/>
    </location>
</feature>
<dbReference type="Proteomes" id="UP001630127">
    <property type="component" value="Unassembled WGS sequence"/>
</dbReference>
<dbReference type="InterPro" id="IPR003103">
    <property type="entry name" value="BAG_domain"/>
</dbReference>
<dbReference type="EMBL" id="JBJUIK010000012">
    <property type="protein sequence ID" value="KAL3511475.1"/>
    <property type="molecule type" value="Genomic_DNA"/>
</dbReference>
<dbReference type="PANTHER" id="PTHR33322:SF4">
    <property type="entry name" value="BAG DOMAIN CONTAINING PROTEIN, EXPRESSED"/>
    <property type="match status" value="1"/>
</dbReference>
<evidence type="ECO:0000313" key="4">
    <source>
        <dbReference type="EMBL" id="KAL3511475.1"/>
    </source>
</evidence>
<proteinExistence type="predicted"/>
<comment type="caution">
    <text evidence="4">The sequence shown here is derived from an EMBL/GenBank/DDBJ whole genome shotgun (WGS) entry which is preliminary data.</text>
</comment>
<accession>A0ABD2YVX7</accession>
<keyword evidence="5" id="KW-1185">Reference proteome</keyword>
<dbReference type="SUPFAM" id="SSF63491">
    <property type="entry name" value="BAG domain"/>
    <property type="match status" value="1"/>
</dbReference>
<feature type="domain" description="BAG" evidence="3">
    <location>
        <begin position="84"/>
        <end position="161"/>
    </location>
</feature>
<name>A0ABD2YVX7_9GENT</name>
<evidence type="ECO:0000313" key="5">
    <source>
        <dbReference type="Proteomes" id="UP001630127"/>
    </source>
</evidence>
<organism evidence="4 5">
    <name type="scientific">Cinchona calisaya</name>
    <dbReference type="NCBI Taxonomy" id="153742"/>
    <lineage>
        <taxon>Eukaryota</taxon>
        <taxon>Viridiplantae</taxon>
        <taxon>Streptophyta</taxon>
        <taxon>Embryophyta</taxon>
        <taxon>Tracheophyta</taxon>
        <taxon>Spermatophyta</taxon>
        <taxon>Magnoliopsida</taxon>
        <taxon>eudicotyledons</taxon>
        <taxon>Gunneridae</taxon>
        <taxon>Pentapetalae</taxon>
        <taxon>asterids</taxon>
        <taxon>lamiids</taxon>
        <taxon>Gentianales</taxon>
        <taxon>Rubiaceae</taxon>
        <taxon>Cinchonoideae</taxon>
        <taxon>Cinchoneae</taxon>
        <taxon>Cinchona</taxon>
    </lineage>
</organism>
<dbReference type="InterPro" id="IPR040400">
    <property type="entry name" value="BAG5/6/7/8"/>
</dbReference>
<dbReference type="Gene3D" id="1.20.58.120">
    <property type="entry name" value="BAG domain"/>
    <property type="match status" value="1"/>
</dbReference>
<evidence type="ECO:0000256" key="1">
    <source>
        <dbReference type="ARBA" id="ARBA00023186"/>
    </source>
</evidence>
<dbReference type="PANTHER" id="PTHR33322">
    <property type="entry name" value="BAG DOMAIN CONTAINING PROTEIN, EXPRESSED"/>
    <property type="match status" value="1"/>
</dbReference>
<dbReference type="PROSITE" id="PS50096">
    <property type="entry name" value="IQ"/>
    <property type="match status" value="1"/>
</dbReference>
<gene>
    <name evidence="4" type="ORF">ACH5RR_030876</name>
</gene>
<protein>
    <recommendedName>
        <fullName evidence="3">BAG domain-containing protein</fullName>
    </recommendedName>
</protein>
<dbReference type="Pfam" id="PF02179">
    <property type="entry name" value="BAG"/>
    <property type="match status" value="1"/>
</dbReference>